<comment type="subunit">
    <text evidence="3">Forms a membrane-associated complex with FtsE.</text>
</comment>
<evidence type="ECO:0000259" key="15">
    <source>
        <dbReference type="Pfam" id="PF18075"/>
    </source>
</evidence>
<dbReference type="STRING" id="298386.PBPRA0154"/>
<evidence type="ECO:0000313" key="16">
    <source>
        <dbReference type="EMBL" id="CAG18593.1"/>
    </source>
</evidence>
<dbReference type="InterPro" id="IPR003838">
    <property type="entry name" value="ABC3_permease_C"/>
</dbReference>
<evidence type="ECO:0000256" key="2">
    <source>
        <dbReference type="ARBA" id="ARBA00007379"/>
    </source>
</evidence>
<reference evidence="17" key="1">
    <citation type="journal article" date="2005" name="Science">
        <title>Life at depth: Photobacterium profundum genome sequence and expression analysis.</title>
        <authorList>
            <person name="Vezzi A."/>
            <person name="Campanaro S."/>
            <person name="D'Angelo M."/>
            <person name="Simonato F."/>
            <person name="Vitulo N."/>
            <person name="Lauro F.M."/>
            <person name="Cestaro A."/>
            <person name="Malacrida G."/>
            <person name="Simionati B."/>
            <person name="Cannata N."/>
            <person name="Romualdi C."/>
            <person name="Bartlett D.H."/>
            <person name="Valle G."/>
        </authorList>
    </citation>
    <scope>NUCLEOTIDE SEQUENCE [LARGE SCALE GENOMIC DNA]</scope>
    <source>
        <strain evidence="17">ATCC BAA-1253 / SS9</strain>
    </source>
</reference>
<dbReference type="GO" id="GO:0032153">
    <property type="term" value="C:cell division site"/>
    <property type="evidence" value="ECO:0007669"/>
    <property type="project" value="TreeGrafter"/>
</dbReference>
<evidence type="ECO:0000256" key="5">
    <source>
        <dbReference type="ARBA" id="ARBA00022475"/>
    </source>
</evidence>
<keyword evidence="10 12" id="KW-0472">Membrane</keyword>
<dbReference type="Gene3D" id="3.30.70.3040">
    <property type="match status" value="1"/>
</dbReference>
<dbReference type="AlphaFoldDB" id="Q6LVT2"/>
<dbReference type="HOGENOM" id="CLU_073546_0_0_6"/>
<accession>Q6LVT2</accession>
<dbReference type="InterPro" id="IPR040690">
    <property type="entry name" value="FtsX_ECD"/>
</dbReference>
<evidence type="ECO:0000256" key="11">
    <source>
        <dbReference type="ARBA" id="ARBA00023306"/>
    </source>
</evidence>
<keyword evidence="7 12" id="KW-0132">Cell division</keyword>
<sequence length="310" mass="34612">MPVARKQTGFFAIHKQQCFEALNDLFKRPLGNILTLAVLAFALTLPSTFYLLAKNVTLVAQAWQNPTQLTLYLDNNASEQVGADFSEQLQSWSEIEAVTYISPDQGLEDFREHAGFEQALSLLDENPLPAVIIVRPAPDWQNNEQAAQLATKIRTEPTVDEVRLDSDWLQRLAAIQDLSVTLALLMSGLMLFAVFLIVGNTLRLQVLNQKDRIQVMKMVGATDSFILRPYLYVGVWFGLIGAVIAWVLTTIVTILLDSAVEKLAMLYDSNFRLVGLSWDESLILMMTAAFLGLLAARFSAGRHLKEIEPI</sequence>
<dbReference type="Proteomes" id="UP000000593">
    <property type="component" value="Chromosome 1"/>
</dbReference>
<dbReference type="eggNOG" id="COG2177">
    <property type="taxonomic scope" value="Bacteria"/>
</dbReference>
<feature type="transmembrane region" description="Helical" evidence="13">
    <location>
        <begin position="33"/>
        <end position="53"/>
    </location>
</feature>
<dbReference type="PANTHER" id="PTHR47755">
    <property type="entry name" value="CELL DIVISION PROTEIN FTSX"/>
    <property type="match status" value="1"/>
</dbReference>
<evidence type="ECO:0000256" key="9">
    <source>
        <dbReference type="ARBA" id="ARBA00022989"/>
    </source>
</evidence>
<dbReference type="GO" id="GO:0051301">
    <property type="term" value="P:cell division"/>
    <property type="evidence" value="ECO:0007669"/>
    <property type="project" value="UniProtKB-KW"/>
</dbReference>
<evidence type="ECO:0000256" key="13">
    <source>
        <dbReference type="SAM" id="Phobius"/>
    </source>
</evidence>
<comment type="subcellular location">
    <subcellularLocation>
        <location evidence="1">Cell inner membrane</location>
        <topology evidence="1">Multi-pass membrane protein</topology>
    </subcellularLocation>
</comment>
<evidence type="ECO:0000256" key="6">
    <source>
        <dbReference type="ARBA" id="ARBA00022519"/>
    </source>
</evidence>
<feature type="domain" description="FtsX extracellular" evidence="15">
    <location>
        <begin position="68"/>
        <end position="162"/>
    </location>
</feature>
<gene>
    <name evidence="16" type="primary">Y0418</name>
    <name evidence="16" type="ordered locus">PBPRA0154</name>
</gene>
<evidence type="ECO:0000256" key="12">
    <source>
        <dbReference type="PIRNR" id="PIRNR003097"/>
    </source>
</evidence>
<evidence type="ECO:0000256" key="10">
    <source>
        <dbReference type="ARBA" id="ARBA00023136"/>
    </source>
</evidence>
<organism evidence="16 17">
    <name type="scientific">Photobacterium profundum (strain SS9)</name>
    <dbReference type="NCBI Taxonomy" id="298386"/>
    <lineage>
        <taxon>Bacteria</taxon>
        <taxon>Pseudomonadati</taxon>
        <taxon>Pseudomonadota</taxon>
        <taxon>Gammaproteobacteria</taxon>
        <taxon>Vibrionales</taxon>
        <taxon>Vibrionaceae</taxon>
        <taxon>Photobacterium</taxon>
    </lineage>
</organism>
<dbReference type="KEGG" id="ppr:PBPRA0154"/>
<keyword evidence="9 13" id="KW-1133">Transmembrane helix</keyword>
<evidence type="ECO:0000256" key="8">
    <source>
        <dbReference type="ARBA" id="ARBA00022692"/>
    </source>
</evidence>
<dbReference type="InterPro" id="IPR004513">
    <property type="entry name" value="FtsX"/>
</dbReference>
<keyword evidence="11 12" id="KW-0131">Cell cycle</keyword>
<dbReference type="GO" id="GO:0005886">
    <property type="term" value="C:plasma membrane"/>
    <property type="evidence" value="ECO:0007669"/>
    <property type="project" value="UniProtKB-SubCell"/>
</dbReference>
<dbReference type="PANTHER" id="PTHR47755:SF1">
    <property type="entry name" value="CELL DIVISION PROTEIN FTSX"/>
    <property type="match status" value="1"/>
</dbReference>
<feature type="transmembrane region" description="Helical" evidence="13">
    <location>
        <begin position="230"/>
        <end position="256"/>
    </location>
</feature>
<keyword evidence="8 13" id="KW-0812">Transmembrane</keyword>
<feature type="transmembrane region" description="Helical" evidence="13">
    <location>
        <begin position="276"/>
        <end position="296"/>
    </location>
</feature>
<keyword evidence="17" id="KW-1185">Reference proteome</keyword>
<dbReference type="PIRSF" id="PIRSF003097">
    <property type="entry name" value="FtsX"/>
    <property type="match status" value="1"/>
</dbReference>
<dbReference type="EMBL" id="CR378663">
    <property type="protein sequence ID" value="CAG18593.1"/>
    <property type="molecule type" value="Genomic_DNA"/>
</dbReference>
<dbReference type="Pfam" id="PF02687">
    <property type="entry name" value="FtsX"/>
    <property type="match status" value="1"/>
</dbReference>
<comment type="function">
    <text evidence="12">Part of the ABC transporter FtsEX involved in cellular division.</text>
</comment>
<keyword evidence="5 12" id="KW-1003">Cell membrane</keyword>
<feature type="transmembrane region" description="Helical" evidence="13">
    <location>
        <begin position="178"/>
        <end position="202"/>
    </location>
</feature>
<evidence type="ECO:0000313" key="17">
    <source>
        <dbReference type="Proteomes" id="UP000000593"/>
    </source>
</evidence>
<dbReference type="NCBIfam" id="TIGR00439">
    <property type="entry name" value="FtsX_Gneg"/>
    <property type="match status" value="1"/>
</dbReference>
<evidence type="ECO:0000256" key="7">
    <source>
        <dbReference type="ARBA" id="ARBA00022618"/>
    </source>
</evidence>
<evidence type="ECO:0000256" key="4">
    <source>
        <dbReference type="ARBA" id="ARBA00021907"/>
    </source>
</evidence>
<feature type="domain" description="ABC3 transporter permease C-terminal" evidence="14">
    <location>
        <begin position="185"/>
        <end position="298"/>
    </location>
</feature>
<keyword evidence="6 12" id="KW-0997">Cell inner membrane</keyword>
<name>Q6LVT2_PHOPR</name>
<evidence type="ECO:0000256" key="3">
    <source>
        <dbReference type="ARBA" id="ARBA00011160"/>
    </source>
</evidence>
<evidence type="ECO:0000256" key="1">
    <source>
        <dbReference type="ARBA" id="ARBA00004429"/>
    </source>
</evidence>
<comment type="similarity">
    <text evidence="2 12">Belongs to the ABC-4 integral membrane protein family. FtsX subfamily.</text>
</comment>
<dbReference type="InterPro" id="IPR047590">
    <property type="entry name" value="FtsX_proteobact-type"/>
</dbReference>
<proteinExistence type="inferred from homology"/>
<dbReference type="Pfam" id="PF18075">
    <property type="entry name" value="FtsX_ECD"/>
    <property type="match status" value="1"/>
</dbReference>
<evidence type="ECO:0000259" key="14">
    <source>
        <dbReference type="Pfam" id="PF02687"/>
    </source>
</evidence>
<protein>
    <recommendedName>
        <fullName evidence="4 12">Cell division protein FtsX</fullName>
    </recommendedName>
</protein>